<evidence type="ECO:0000259" key="2">
    <source>
        <dbReference type="PROSITE" id="PS51186"/>
    </source>
</evidence>
<dbReference type="STRING" id="1685382.AVJ23_00555"/>
<protein>
    <submittedName>
        <fullName evidence="3">Acetyltransferase</fullName>
    </submittedName>
</protein>
<dbReference type="InterPro" id="IPR050769">
    <property type="entry name" value="NAT_camello-type"/>
</dbReference>
<keyword evidence="1 3" id="KW-0808">Transferase</keyword>
<gene>
    <name evidence="3" type="ORF">AVJ23_00555</name>
</gene>
<dbReference type="RefSeq" id="WP_058860210.1">
    <property type="nucleotide sequence ID" value="NZ_LPXO01000001.1"/>
</dbReference>
<sequence>MSIILKDLGPGDIDWLVAEHSRLYARDEGFDASFGRLVRQILEAFARDHDPARERAFIAWDGTERLGSIFCVAQDAQTAKLRLFFLVPEARGRGLGKRMLSECMGFARACGYRRMVLWTHESHAAACALYRHAGWRMTRSEPRHSFGVDVVEQAWETAL</sequence>
<dbReference type="PANTHER" id="PTHR13947:SF37">
    <property type="entry name" value="LD18367P"/>
    <property type="match status" value="1"/>
</dbReference>
<evidence type="ECO:0000256" key="1">
    <source>
        <dbReference type="ARBA" id="ARBA00022679"/>
    </source>
</evidence>
<proteinExistence type="predicted"/>
<dbReference type="GO" id="GO:0008080">
    <property type="term" value="F:N-acetyltransferase activity"/>
    <property type="evidence" value="ECO:0007669"/>
    <property type="project" value="InterPro"/>
</dbReference>
<dbReference type="PANTHER" id="PTHR13947">
    <property type="entry name" value="GNAT FAMILY N-ACETYLTRANSFERASE"/>
    <property type="match status" value="1"/>
</dbReference>
<comment type="caution">
    <text evidence="3">The sequence shown here is derived from an EMBL/GenBank/DDBJ whole genome shotgun (WGS) entry which is preliminary data.</text>
</comment>
<organism evidence="3 4">
    <name type="scientific">Pseudoponticoccus marisrubri</name>
    <dbReference type="NCBI Taxonomy" id="1685382"/>
    <lineage>
        <taxon>Bacteria</taxon>
        <taxon>Pseudomonadati</taxon>
        <taxon>Pseudomonadota</taxon>
        <taxon>Alphaproteobacteria</taxon>
        <taxon>Rhodobacterales</taxon>
        <taxon>Roseobacteraceae</taxon>
        <taxon>Pseudoponticoccus</taxon>
    </lineage>
</organism>
<dbReference type="PROSITE" id="PS51186">
    <property type="entry name" value="GNAT"/>
    <property type="match status" value="1"/>
</dbReference>
<dbReference type="EMBL" id="LPXO01000001">
    <property type="protein sequence ID" value="KUF12260.1"/>
    <property type="molecule type" value="Genomic_DNA"/>
</dbReference>
<dbReference type="Gene3D" id="3.40.630.30">
    <property type="match status" value="1"/>
</dbReference>
<feature type="domain" description="N-acetyltransferase" evidence="2">
    <location>
        <begin position="13"/>
        <end position="159"/>
    </location>
</feature>
<dbReference type="Proteomes" id="UP000054396">
    <property type="component" value="Unassembled WGS sequence"/>
</dbReference>
<dbReference type="CDD" id="cd04301">
    <property type="entry name" value="NAT_SF"/>
    <property type="match status" value="1"/>
</dbReference>
<dbReference type="InterPro" id="IPR016181">
    <property type="entry name" value="Acyl_CoA_acyltransferase"/>
</dbReference>
<reference evidence="3 4" key="1">
    <citation type="submission" date="2015-12" db="EMBL/GenBank/DDBJ databases">
        <authorList>
            <person name="Shamseldin A."/>
            <person name="Moawad H."/>
            <person name="Abd El-Rahim W.M."/>
            <person name="Sadowsky M.J."/>
        </authorList>
    </citation>
    <scope>NUCLEOTIDE SEQUENCE [LARGE SCALE GENOMIC DNA]</scope>
    <source>
        <strain evidence="3 4">SJ5A-1</strain>
    </source>
</reference>
<evidence type="ECO:0000313" key="4">
    <source>
        <dbReference type="Proteomes" id="UP000054396"/>
    </source>
</evidence>
<dbReference type="Pfam" id="PF00583">
    <property type="entry name" value="Acetyltransf_1"/>
    <property type="match status" value="1"/>
</dbReference>
<dbReference type="OrthoDB" id="273614at2"/>
<dbReference type="AlphaFoldDB" id="A0A0W7WP25"/>
<accession>A0A0W7WP25</accession>
<name>A0A0W7WP25_9RHOB</name>
<keyword evidence="4" id="KW-1185">Reference proteome</keyword>
<dbReference type="SUPFAM" id="SSF55729">
    <property type="entry name" value="Acyl-CoA N-acyltransferases (Nat)"/>
    <property type="match status" value="1"/>
</dbReference>
<evidence type="ECO:0000313" key="3">
    <source>
        <dbReference type="EMBL" id="KUF12260.1"/>
    </source>
</evidence>
<dbReference type="InterPro" id="IPR000182">
    <property type="entry name" value="GNAT_dom"/>
</dbReference>